<dbReference type="EMBL" id="JRPC02000030">
    <property type="protein sequence ID" value="TLE13955.1"/>
    <property type="molecule type" value="Genomic_DNA"/>
</dbReference>
<protein>
    <submittedName>
        <fullName evidence="2">Uncharacterized protein</fullName>
    </submittedName>
</protein>
<evidence type="ECO:0000313" key="2">
    <source>
        <dbReference type="EMBL" id="TLE13955.1"/>
    </source>
</evidence>
<evidence type="ECO:0000256" key="1">
    <source>
        <dbReference type="SAM" id="MobiDB-lite"/>
    </source>
</evidence>
<name>A0A4V6I6E4_9HELI</name>
<proteinExistence type="predicted"/>
<feature type="compositionally biased region" description="Low complexity" evidence="1">
    <location>
        <begin position="80"/>
        <end position="105"/>
    </location>
</feature>
<feature type="region of interest" description="Disordered" evidence="1">
    <location>
        <begin position="64"/>
        <end position="113"/>
    </location>
</feature>
<organism evidence="2 3">
    <name type="scientific">Helicobacter apodemus</name>
    <dbReference type="NCBI Taxonomy" id="135569"/>
    <lineage>
        <taxon>Bacteria</taxon>
        <taxon>Pseudomonadati</taxon>
        <taxon>Campylobacterota</taxon>
        <taxon>Epsilonproteobacteria</taxon>
        <taxon>Campylobacterales</taxon>
        <taxon>Helicobacteraceae</taxon>
        <taxon>Helicobacter</taxon>
    </lineage>
</organism>
<dbReference type="RefSeq" id="WP_034554242.1">
    <property type="nucleotide sequence ID" value="NZ_JRPC02000030.1"/>
</dbReference>
<gene>
    <name evidence="2" type="ORF">LS72_009445</name>
</gene>
<dbReference type="Proteomes" id="UP000029920">
    <property type="component" value="Unassembled WGS sequence"/>
</dbReference>
<reference evidence="2 3" key="1">
    <citation type="journal article" date="2014" name="Genome Announc.">
        <title>Draft genome sequences of eight enterohepatic helicobacter species isolated from both laboratory and wild rodents.</title>
        <authorList>
            <person name="Sheh A."/>
            <person name="Shen Z."/>
            <person name="Fox J.G."/>
        </authorList>
    </citation>
    <scope>NUCLEOTIDE SEQUENCE [LARGE SCALE GENOMIC DNA]</scope>
    <source>
        <strain evidence="2 3">MIT-03-7007</strain>
    </source>
</reference>
<keyword evidence="3" id="KW-1185">Reference proteome</keyword>
<comment type="caution">
    <text evidence="2">The sequence shown here is derived from an EMBL/GenBank/DDBJ whole genome shotgun (WGS) entry which is preliminary data.</text>
</comment>
<accession>A0A4V6I6E4</accession>
<sequence length="113" mass="13209">MVIYYDLVAFKFVGKEDYRFRDERGRNILLKKNDIIVLKEGIRSRYLDYKKHLFKRVSVPHIINAPHKQAQEENASQTLPSEQSQQDSQTQQTTQEQNPTTQESEPNAESLQG</sequence>
<evidence type="ECO:0000313" key="3">
    <source>
        <dbReference type="Proteomes" id="UP000029920"/>
    </source>
</evidence>
<dbReference type="AlphaFoldDB" id="A0A4V6I6E4"/>